<reference evidence="9 10" key="1">
    <citation type="journal article" date="2016" name="Mol. Biol. Evol.">
        <title>Comparative Genomics of Early-Diverging Mushroom-Forming Fungi Provides Insights into the Origins of Lignocellulose Decay Capabilities.</title>
        <authorList>
            <person name="Nagy L.G."/>
            <person name="Riley R."/>
            <person name="Tritt A."/>
            <person name="Adam C."/>
            <person name="Daum C."/>
            <person name="Floudas D."/>
            <person name="Sun H."/>
            <person name="Yadav J.S."/>
            <person name="Pangilinan J."/>
            <person name="Larsson K.H."/>
            <person name="Matsuura K."/>
            <person name="Barry K."/>
            <person name="Labutti K."/>
            <person name="Kuo R."/>
            <person name="Ohm R.A."/>
            <person name="Bhattacharya S.S."/>
            <person name="Shirouzu T."/>
            <person name="Yoshinaga Y."/>
            <person name="Martin F.M."/>
            <person name="Grigoriev I.V."/>
            <person name="Hibbett D.S."/>
        </authorList>
    </citation>
    <scope>NUCLEOTIDE SEQUENCE [LARGE SCALE GENOMIC DNA]</scope>
    <source>
        <strain evidence="9 10">CBS 109695</strain>
    </source>
</reference>
<proteinExistence type="inferred from homology"/>
<keyword evidence="2" id="KW-0547">Nucleotide-binding</keyword>
<dbReference type="GO" id="GO:0005634">
    <property type="term" value="C:nucleus"/>
    <property type="evidence" value="ECO:0007669"/>
    <property type="project" value="TreeGrafter"/>
</dbReference>
<evidence type="ECO:0000256" key="4">
    <source>
        <dbReference type="ARBA" id="ARBA00034617"/>
    </source>
</evidence>
<dbReference type="GO" id="GO:0000724">
    <property type="term" value="P:double-strand break repair via homologous recombination"/>
    <property type="evidence" value="ECO:0007669"/>
    <property type="project" value="TreeGrafter"/>
</dbReference>
<evidence type="ECO:0000313" key="10">
    <source>
        <dbReference type="Proteomes" id="UP000076532"/>
    </source>
</evidence>
<sequence length="708" mass="78639">MATPLAPKGTRHRLKRPRNARVQPKDLPERKPLTAKDMEGLEELIKEQFGWEDGPQEFQMEGIRAQLMGKDVLVHAKTGSGKTGIVAGPFVHPSSKGKVSIMVSPLLALHEEQVETFEKEFKLKAVAVNSRHGGCNQKVLDDIVAGKWQVVLISPEMLLSKRFIREVLKSPQFGKRVLSVAIDEAHVVSHWGSEFRKKYGTLGMIRAFLPRGTPIIAVSATLGARVRSDVLAKLQFGKDFVNIDIGNDRPNVSIIVRAIHHPMNTYADLDFVVGEDPQVATDLDKGFIYSDDINEGIRIQDHLTEILPPHLQSAGLIRPYNAAHSKEYLEKVMVLFRRGVVRILVCTDAAGMGCNIPDIDFVVQWKLPASTSTFVQRAGRAARGRDRTGWAVLLVEPSAYKIDPNAEDDDDDEGVPTAKTKSKGKGKPRRSGRTRKLRKQKGKGGKAYANACGIRRGARGGMHDAIFVREQPLIDPEGLDEGLYVLAQTGKCRRAVLTEIYKNPIPSPTVPCCDLCCPELLDKTRPGVVPPVQRQAKITRGQPYMPAQIRLNAWRMDVRKRDFPRSMFDASGILKDESLELLSSVGPFPTRKRLSDVLAGQWKWEERYGDEVFELLTVMDIPPMKRLLAKPRGTKRVVEEESDGEGSGQNKRTRKAPADSTQPALDPVRFVGGSQSMFAIETYTHLQDSDTSSLPRSFDPLANTFSTT</sequence>
<evidence type="ECO:0000313" key="9">
    <source>
        <dbReference type="EMBL" id="KZP29948.1"/>
    </source>
</evidence>
<evidence type="ECO:0000256" key="6">
    <source>
        <dbReference type="SAM" id="MobiDB-lite"/>
    </source>
</evidence>
<feature type="region of interest" description="Disordered" evidence="6">
    <location>
        <begin position="1"/>
        <end position="33"/>
    </location>
</feature>
<dbReference type="InterPro" id="IPR001650">
    <property type="entry name" value="Helicase_C-like"/>
</dbReference>
<dbReference type="GO" id="GO:0005737">
    <property type="term" value="C:cytoplasm"/>
    <property type="evidence" value="ECO:0007669"/>
    <property type="project" value="TreeGrafter"/>
</dbReference>
<accession>A0A166SXF8</accession>
<feature type="domain" description="Helicase C-terminal" evidence="8">
    <location>
        <begin position="275"/>
        <end position="423"/>
    </location>
</feature>
<dbReference type="PROSITE" id="PS51192">
    <property type="entry name" value="HELICASE_ATP_BIND_1"/>
    <property type="match status" value="1"/>
</dbReference>
<dbReference type="GO" id="GO:0005694">
    <property type="term" value="C:chromosome"/>
    <property type="evidence" value="ECO:0007669"/>
    <property type="project" value="TreeGrafter"/>
</dbReference>
<dbReference type="InterPro" id="IPR011545">
    <property type="entry name" value="DEAD/DEAH_box_helicase_dom"/>
</dbReference>
<evidence type="ECO:0000256" key="2">
    <source>
        <dbReference type="ARBA" id="ARBA00022741"/>
    </source>
</evidence>
<comment type="similarity">
    <text evidence="1">Belongs to the helicase family. RecQ subfamily.</text>
</comment>
<evidence type="ECO:0000256" key="5">
    <source>
        <dbReference type="ARBA" id="ARBA00034808"/>
    </source>
</evidence>
<feature type="compositionally biased region" description="Acidic residues" evidence="6">
    <location>
        <begin position="405"/>
        <end position="414"/>
    </location>
</feature>
<dbReference type="STRING" id="436010.A0A166SXF8"/>
<feature type="region of interest" description="Disordered" evidence="6">
    <location>
        <begin position="632"/>
        <end position="667"/>
    </location>
</feature>
<dbReference type="SUPFAM" id="SSF52540">
    <property type="entry name" value="P-loop containing nucleoside triphosphate hydrolases"/>
    <property type="match status" value="1"/>
</dbReference>
<feature type="region of interest" description="Disordered" evidence="6">
    <location>
        <begin position="403"/>
        <end position="447"/>
    </location>
</feature>
<dbReference type="GO" id="GO:0043138">
    <property type="term" value="F:3'-5' DNA helicase activity"/>
    <property type="evidence" value="ECO:0007669"/>
    <property type="project" value="UniProtKB-EC"/>
</dbReference>
<dbReference type="Pfam" id="PF00271">
    <property type="entry name" value="Helicase_C"/>
    <property type="match status" value="1"/>
</dbReference>
<gene>
    <name evidence="9" type="ORF">FIBSPDRAFT_946452</name>
</gene>
<dbReference type="InterPro" id="IPR014001">
    <property type="entry name" value="Helicase_ATP-bd"/>
</dbReference>
<protein>
    <recommendedName>
        <fullName evidence="5">DNA 3'-5' helicase</fullName>
        <ecNumber evidence="5">5.6.2.4</ecNumber>
    </recommendedName>
</protein>
<dbReference type="SMART" id="SM00487">
    <property type="entry name" value="DEXDc"/>
    <property type="match status" value="1"/>
</dbReference>
<dbReference type="GO" id="GO:0009378">
    <property type="term" value="F:four-way junction helicase activity"/>
    <property type="evidence" value="ECO:0007669"/>
    <property type="project" value="TreeGrafter"/>
</dbReference>
<dbReference type="PROSITE" id="PS51194">
    <property type="entry name" value="HELICASE_CTER"/>
    <property type="match status" value="1"/>
</dbReference>
<keyword evidence="3" id="KW-0067">ATP-binding</keyword>
<dbReference type="GO" id="GO:0005524">
    <property type="term" value="F:ATP binding"/>
    <property type="evidence" value="ECO:0007669"/>
    <property type="project" value="UniProtKB-KW"/>
</dbReference>
<dbReference type="GO" id="GO:0003676">
    <property type="term" value="F:nucleic acid binding"/>
    <property type="evidence" value="ECO:0007669"/>
    <property type="project" value="InterPro"/>
</dbReference>
<feature type="compositionally biased region" description="Basic residues" evidence="6">
    <location>
        <begin position="420"/>
        <end position="444"/>
    </location>
</feature>
<keyword evidence="9" id="KW-0378">Hydrolase</keyword>
<evidence type="ECO:0000259" key="7">
    <source>
        <dbReference type="PROSITE" id="PS51192"/>
    </source>
</evidence>
<dbReference type="Proteomes" id="UP000076532">
    <property type="component" value="Unassembled WGS sequence"/>
</dbReference>
<feature type="region of interest" description="Disordered" evidence="6">
    <location>
        <begin position="687"/>
        <end position="708"/>
    </location>
</feature>
<dbReference type="EC" id="5.6.2.4" evidence="5"/>
<dbReference type="PANTHER" id="PTHR13710">
    <property type="entry name" value="DNA HELICASE RECQ FAMILY MEMBER"/>
    <property type="match status" value="1"/>
</dbReference>
<evidence type="ECO:0000256" key="3">
    <source>
        <dbReference type="ARBA" id="ARBA00022840"/>
    </source>
</evidence>
<dbReference type="SMART" id="SM00490">
    <property type="entry name" value="HELICc"/>
    <property type="match status" value="1"/>
</dbReference>
<organism evidence="9 10">
    <name type="scientific">Athelia psychrophila</name>
    <dbReference type="NCBI Taxonomy" id="1759441"/>
    <lineage>
        <taxon>Eukaryota</taxon>
        <taxon>Fungi</taxon>
        <taxon>Dikarya</taxon>
        <taxon>Basidiomycota</taxon>
        <taxon>Agaricomycotina</taxon>
        <taxon>Agaricomycetes</taxon>
        <taxon>Agaricomycetidae</taxon>
        <taxon>Atheliales</taxon>
        <taxon>Atheliaceae</taxon>
        <taxon>Athelia</taxon>
    </lineage>
</organism>
<keyword evidence="10" id="KW-1185">Reference proteome</keyword>
<comment type="catalytic activity">
    <reaction evidence="4">
        <text>Couples ATP hydrolysis with the unwinding of duplex DNA by translocating in the 3'-5' direction.</text>
        <dbReference type="EC" id="5.6.2.4"/>
    </reaction>
</comment>
<name>A0A166SXF8_9AGAM</name>
<evidence type="ECO:0000256" key="1">
    <source>
        <dbReference type="ARBA" id="ARBA00005446"/>
    </source>
</evidence>
<dbReference type="Pfam" id="PF00270">
    <property type="entry name" value="DEAD"/>
    <property type="match status" value="1"/>
</dbReference>
<dbReference type="InterPro" id="IPR027417">
    <property type="entry name" value="P-loop_NTPase"/>
</dbReference>
<feature type="domain" description="Helicase ATP-binding" evidence="7">
    <location>
        <begin position="63"/>
        <end position="240"/>
    </location>
</feature>
<dbReference type="PANTHER" id="PTHR13710:SF120">
    <property type="entry name" value="BIFUNCTIONAL 3'-5' EXONUCLEASE_ATP-DEPENDENT HELICASE WRN"/>
    <property type="match status" value="1"/>
</dbReference>
<dbReference type="AlphaFoldDB" id="A0A166SXF8"/>
<dbReference type="OrthoDB" id="10261556at2759"/>
<feature type="compositionally biased region" description="Basic residues" evidence="6">
    <location>
        <begin position="9"/>
        <end position="19"/>
    </location>
</feature>
<dbReference type="GO" id="GO:0016787">
    <property type="term" value="F:hydrolase activity"/>
    <property type="evidence" value="ECO:0007669"/>
    <property type="project" value="UniProtKB-KW"/>
</dbReference>
<feature type="compositionally biased region" description="Basic and acidic residues" evidence="6">
    <location>
        <begin position="23"/>
        <end position="33"/>
    </location>
</feature>
<dbReference type="Gene3D" id="3.40.50.300">
    <property type="entry name" value="P-loop containing nucleotide triphosphate hydrolases"/>
    <property type="match status" value="2"/>
</dbReference>
<evidence type="ECO:0000259" key="8">
    <source>
        <dbReference type="PROSITE" id="PS51194"/>
    </source>
</evidence>
<dbReference type="EMBL" id="KV417496">
    <property type="protein sequence ID" value="KZP29948.1"/>
    <property type="molecule type" value="Genomic_DNA"/>
</dbReference>